<keyword evidence="8" id="KW-0159">Chromosome partition</keyword>
<gene>
    <name evidence="21" type="ORF">DIABBA_LOCUS11840</name>
</gene>
<evidence type="ECO:0000256" key="2">
    <source>
        <dbReference type="ARBA" id="ARBA00005005"/>
    </source>
</evidence>
<dbReference type="SMART" id="SM00129">
    <property type="entry name" value="KISc"/>
    <property type="match status" value="1"/>
</dbReference>
<keyword evidence="13 19" id="KW-0505">Motor protein</keyword>
<keyword evidence="11" id="KW-0520">NAD</keyword>
<comment type="catalytic activity">
    <reaction evidence="17">
        <text>a (3S)-3-hydroxyacyl-CoA + NAD(+) = a 3-oxoacyl-CoA + NADH + H(+)</text>
        <dbReference type="Rhea" id="RHEA:22432"/>
        <dbReference type="ChEBI" id="CHEBI:15378"/>
        <dbReference type="ChEBI" id="CHEBI:57318"/>
        <dbReference type="ChEBI" id="CHEBI:57540"/>
        <dbReference type="ChEBI" id="CHEBI:57945"/>
        <dbReference type="ChEBI" id="CHEBI:90726"/>
        <dbReference type="EC" id="1.1.1.35"/>
    </reaction>
</comment>
<accession>A0A9N9TD30</accession>
<comment type="subcellular location">
    <subcellularLocation>
        <location evidence="1">Cytoplasm</location>
        <location evidence="1">Cytoskeleton</location>
        <location evidence="1">Spindle pole</location>
    </subcellularLocation>
</comment>
<dbReference type="InterPro" id="IPR027417">
    <property type="entry name" value="P-loop_NTPase"/>
</dbReference>
<evidence type="ECO:0000256" key="7">
    <source>
        <dbReference type="ARBA" id="ARBA00022776"/>
    </source>
</evidence>
<dbReference type="InterPro" id="IPR036291">
    <property type="entry name" value="NAD(P)-bd_dom_sf"/>
</dbReference>
<comment type="pathway">
    <text evidence="2">Lipid metabolism; fatty acid beta-oxidation.</text>
</comment>
<dbReference type="SUPFAM" id="SSF48179">
    <property type="entry name" value="6-phosphogluconate dehydrogenase C-terminal domain-like"/>
    <property type="match status" value="2"/>
</dbReference>
<dbReference type="InterPro" id="IPR019821">
    <property type="entry name" value="Kinesin_motor_CS"/>
</dbReference>
<dbReference type="GO" id="GO:0005828">
    <property type="term" value="C:kinetochore microtubule"/>
    <property type="evidence" value="ECO:0007669"/>
    <property type="project" value="UniProtKB-ARBA"/>
</dbReference>
<dbReference type="InterPro" id="IPR050136">
    <property type="entry name" value="FA_oxidation_alpha_subunit"/>
</dbReference>
<dbReference type="SUPFAM" id="SSF52096">
    <property type="entry name" value="ClpP/crotonase"/>
    <property type="match status" value="1"/>
</dbReference>
<dbReference type="GO" id="GO:0005524">
    <property type="term" value="F:ATP binding"/>
    <property type="evidence" value="ECO:0007669"/>
    <property type="project" value="UniProtKB-UniRule"/>
</dbReference>
<dbReference type="CDD" id="cd01367">
    <property type="entry name" value="KISc_KIF2_like"/>
    <property type="match status" value="1"/>
</dbReference>
<dbReference type="GO" id="GO:0003777">
    <property type="term" value="F:microtubule motor activity"/>
    <property type="evidence" value="ECO:0007669"/>
    <property type="project" value="InterPro"/>
</dbReference>
<dbReference type="InterPro" id="IPR006176">
    <property type="entry name" value="3-OHacyl-CoA_DH_NAD-bd"/>
</dbReference>
<dbReference type="SUPFAM" id="SSF52540">
    <property type="entry name" value="P-loop containing nucleoside triphosphate hydrolases"/>
    <property type="match status" value="1"/>
</dbReference>
<keyword evidence="9 19" id="KW-0067">ATP-binding</keyword>
<dbReference type="GO" id="GO:0000922">
    <property type="term" value="C:spindle pole"/>
    <property type="evidence" value="ECO:0007669"/>
    <property type="project" value="UniProtKB-SubCell"/>
</dbReference>
<evidence type="ECO:0000256" key="1">
    <source>
        <dbReference type="ARBA" id="ARBA00004647"/>
    </source>
</evidence>
<dbReference type="GO" id="GO:0007059">
    <property type="term" value="P:chromosome segregation"/>
    <property type="evidence" value="ECO:0007669"/>
    <property type="project" value="UniProtKB-KW"/>
</dbReference>
<evidence type="ECO:0000256" key="8">
    <source>
        <dbReference type="ARBA" id="ARBA00022829"/>
    </source>
</evidence>
<keyword evidence="5" id="KW-0493">Microtubule</keyword>
<evidence type="ECO:0000256" key="12">
    <source>
        <dbReference type="ARBA" id="ARBA00023054"/>
    </source>
</evidence>
<evidence type="ECO:0000259" key="20">
    <source>
        <dbReference type="PROSITE" id="PS50067"/>
    </source>
</evidence>
<dbReference type="OrthoDB" id="3176171at2759"/>
<dbReference type="Gene3D" id="1.10.1040.50">
    <property type="match status" value="1"/>
</dbReference>
<keyword evidence="15" id="KW-0511">Multifunctional enzyme</keyword>
<keyword evidence="16" id="KW-0131">Cell cycle</keyword>
<dbReference type="FunFam" id="3.40.50.720:FF:000009">
    <property type="entry name" value="Fatty oxidation complex, alpha subunit"/>
    <property type="match status" value="1"/>
</dbReference>
<dbReference type="PRINTS" id="PR00380">
    <property type="entry name" value="KINESINHEAVY"/>
</dbReference>
<organism evidence="21 22">
    <name type="scientific">Diabrotica balteata</name>
    <name type="common">Banded cucumber beetle</name>
    <dbReference type="NCBI Taxonomy" id="107213"/>
    <lineage>
        <taxon>Eukaryota</taxon>
        <taxon>Metazoa</taxon>
        <taxon>Ecdysozoa</taxon>
        <taxon>Arthropoda</taxon>
        <taxon>Hexapoda</taxon>
        <taxon>Insecta</taxon>
        <taxon>Pterygota</taxon>
        <taxon>Neoptera</taxon>
        <taxon>Endopterygota</taxon>
        <taxon>Coleoptera</taxon>
        <taxon>Polyphaga</taxon>
        <taxon>Cucujiformia</taxon>
        <taxon>Chrysomeloidea</taxon>
        <taxon>Chrysomelidae</taxon>
        <taxon>Galerucinae</taxon>
        <taxon>Diabroticina</taxon>
        <taxon>Diabroticites</taxon>
        <taxon>Diabrotica</taxon>
    </lineage>
</organism>
<dbReference type="GO" id="GO:0016507">
    <property type="term" value="C:mitochondrial fatty acid beta-oxidation multienzyme complex"/>
    <property type="evidence" value="ECO:0007669"/>
    <property type="project" value="TreeGrafter"/>
</dbReference>
<dbReference type="Pfam" id="PF00725">
    <property type="entry name" value="3HCDH"/>
    <property type="match status" value="1"/>
</dbReference>
<evidence type="ECO:0000256" key="10">
    <source>
        <dbReference type="ARBA" id="ARBA00023002"/>
    </source>
</evidence>
<dbReference type="PANTHER" id="PTHR43612:SF3">
    <property type="entry name" value="TRIFUNCTIONAL ENZYME SUBUNIT ALPHA, MITOCHONDRIAL"/>
    <property type="match status" value="1"/>
</dbReference>
<evidence type="ECO:0000256" key="5">
    <source>
        <dbReference type="ARBA" id="ARBA00022701"/>
    </source>
</evidence>
<proteinExistence type="inferred from homology"/>
<dbReference type="InterPro" id="IPR036961">
    <property type="entry name" value="Kinesin_motor_dom_sf"/>
</dbReference>
<evidence type="ECO:0000256" key="15">
    <source>
        <dbReference type="ARBA" id="ARBA00023268"/>
    </source>
</evidence>
<dbReference type="InterPro" id="IPR008927">
    <property type="entry name" value="6-PGluconate_DH-like_C_sf"/>
</dbReference>
<dbReference type="Proteomes" id="UP001153709">
    <property type="component" value="Chromosome 8"/>
</dbReference>
<comment type="similarity">
    <text evidence="18">Belongs to the TRAFAC class myosin-kinesin ATPase superfamily. Kinesin family. KIN-13 subfamily.</text>
</comment>
<evidence type="ECO:0000256" key="9">
    <source>
        <dbReference type="ARBA" id="ARBA00022840"/>
    </source>
</evidence>
<dbReference type="GO" id="GO:0004300">
    <property type="term" value="F:enoyl-CoA hydratase activity"/>
    <property type="evidence" value="ECO:0007669"/>
    <property type="project" value="TreeGrafter"/>
</dbReference>
<evidence type="ECO:0000256" key="4">
    <source>
        <dbReference type="ARBA" id="ARBA00022618"/>
    </source>
</evidence>
<dbReference type="GO" id="GO:0007018">
    <property type="term" value="P:microtubule-based movement"/>
    <property type="evidence" value="ECO:0007669"/>
    <property type="project" value="InterPro"/>
</dbReference>
<keyword evidence="7" id="KW-0498">Mitosis</keyword>
<feature type="domain" description="Kinesin motor" evidence="20">
    <location>
        <begin position="216"/>
        <end position="546"/>
    </location>
</feature>
<keyword evidence="3" id="KW-0963">Cytoplasm</keyword>
<dbReference type="Pfam" id="PF22923">
    <property type="entry name" value="KIF2A-like_1st"/>
    <property type="match status" value="1"/>
</dbReference>
<evidence type="ECO:0000313" key="21">
    <source>
        <dbReference type="EMBL" id="CAG9839034.1"/>
    </source>
</evidence>
<dbReference type="GO" id="GO:0070403">
    <property type="term" value="F:NAD+ binding"/>
    <property type="evidence" value="ECO:0007669"/>
    <property type="project" value="InterPro"/>
</dbReference>
<name>A0A9N9TD30_DIABA</name>
<dbReference type="SUPFAM" id="SSF51735">
    <property type="entry name" value="NAD(P)-binding Rossmann-fold domains"/>
    <property type="match status" value="1"/>
</dbReference>
<dbReference type="PROSITE" id="PS50067">
    <property type="entry name" value="KINESIN_MOTOR_2"/>
    <property type="match status" value="1"/>
</dbReference>
<dbReference type="FunFam" id="1.10.1040.50:FF:000002">
    <property type="entry name" value="Trifunctional enzyme subunit alpha, mitochondrial"/>
    <property type="match status" value="1"/>
</dbReference>
<dbReference type="InterPro" id="IPR006108">
    <property type="entry name" value="3HC_DH_C"/>
</dbReference>
<keyword evidence="14" id="KW-0456">Lyase</keyword>
<dbReference type="InterPro" id="IPR001752">
    <property type="entry name" value="Kinesin_motor_dom"/>
</dbReference>
<dbReference type="PROSITE" id="PS00067">
    <property type="entry name" value="3HCDH"/>
    <property type="match status" value="1"/>
</dbReference>
<dbReference type="PROSITE" id="PS00411">
    <property type="entry name" value="KINESIN_MOTOR_1"/>
    <property type="match status" value="1"/>
</dbReference>
<dbReference type="GO" id="GO:0016509">
    <property type="term" value="F:long-chain (3S)-3-hydroxyacyl-CoA dehydrogenase (NAD+) activity"/>
    <property type="evidence" value="ECO:0007669"/>
    <property type="project" value="TreeGrafter"/>
</dbReference>
<dbReference type="Pfam" id="PF02737">
    <property type="entry name" value="3HCDH_N"/>
    <property type="match status" value="1"/>
</dbReference>
<keyword evidence="6 19" id="KW-0547">Nucleotide-binding</keyword>
<evidence type="ECO:0000256" key="19">
    <source>
        <dbReference type="PROSITE-ProRule" id="PRU00283"/>
    </source>
</evidence>
<evidence type="ECO:0000256" key="16">
    <source>
        <dbReference type="ARBA" id="ARBA00023306"/>
    </source>
</evidence>
<evidence type="ECO:0000256" key="3">
    <source>
        <dbReference type="ARBA" id="ARBA00022490"/>
    </source>
</evidence>
<keyword evidence="22" id="KW-1185">Reference proteome</keyword>
<feature type="binding site" evidence="19">
    <location>
        <begin position="306"/>
        <end position="313"/>
    </location>
    <ligand>
        <name>ATP</name>
        <dbReference type="ChEBI" id="CHEBI:30616"/>
    </ligand>
</feature>
<dbReference type="GO" id="GO:0006635">
    <property type="term" value="P:fatty acid beta-oxidation"/>
    <property type="evidence" value="ECO:0007669"/>
    <property type="project" value="UniProtKB-ARBA"/>
</dbReference>
<sequence>MNTLTVGSLINIKRRDGRIQEAIVSCIDQELNCAKVEWLENGESKGKDVHFANIMTLNPNIQILKTSTATREKFTTSKVADDSFSNKSKRKFSAFSKDSRVHSAKPRLIYNSIINSRQTSEVSVDSKLINSKTTRSAIEYSGKVKESATVKKLSKLEKDRLERRKKHAEVKAEKEAIVKKNQHNPHWELGNMIIEYRNKIEFKPLSSKDNNIEDHLITVAVRKRPLNGSDLMKKEIDIVTIPNKNQLIIHEPKFKVDLTRYLENHVFTFDYAFNENCSNFMVYKYTAQPLVKTVFEGGFATCFAYGQTGSGKTYTMSGNLTDANQKGIYALTAADIFRDINSAKYRNLGLSVSCSFFEIYVKKISDLLNNKRTLKILEDGKQQVQVVGLTEHSVSSVQEVLQLIKIGNEVRASGQTSANANSSRSHAIFQIYLRRNSNLKKIHGKFSLIDLAGNERGADTFSSSKLTRLEGSEINQSLLSLKECIRALGRKGAHLPFRASKLTQVLRDSFVGVNSKTCMIAMVSPDVSSCENTLNTLRYADRVKELGGDTITPKPTGATDYNSNSTSFNNMDNSHVPVQQITSSIVNQTKMKNEINNLQKEFVEKVQDIVKSSNSNLDNYTHVFNIVNSLNEEVLKEIESLLPKIQNDSQIQATVIISGKPGVFIAGADVNMLETWTDADEGCGGTQRLPRLLSLPNAMDLILTGKGLRADKAKKMGVLDLLVDPLGPGLDSPEANTSKYLETVAIGVAKDLASGKLVPKREKSLTDKILAYALQFNFVKDQVFSKAKKQVMKQTQGLYPAPLKALEVLRTSLDKGETVGFKEEARAFGQLAITPECKGLISLFKGQTQCKKNRFGKPNKEVKTVGVLGAGLMGAGIAQVTIDKGIQVALKDSNSAGLARGVNQIYTGINGAVKRKRIIGLERDKFMSNLNPTLSYDAFKQVDVVIEAVFEDINIKHKVLKEVEAVVKPDCIFATNTSALPISQIAVASKRPENSTLEFTQKLAALHVLNNCPMCMHYFSPVDKMQLLEIITTDKTSKEATAIAVDIGLKQGKVVITVGDGPGFYTTRILSAMMAESIRLLQEGVDPKDLDSLTKKFGFPVGAATLADEVGLDVAAHIGPNLAQAFGERFSGGDLGVMRDIVQAGFLGRKSGKGVYIYEKGSKNRDVNAEALEIVKKYSLEPRGSFEDEDKTLRMVTRFVNEAVLCLEEKILANPLEGDIGAVFGLGFPPFTGGPFRWVDQYGAAKLVSKMENFERSYGLPFKPAQTLIDMAKDPSKKFHPKTAT</sequence>
<dbReference type="PANTHER" id="PTHR43612">
    <property type="entry name" value="TRIFUNCTIONAL ENZYME SUBUNIT ALPHA"/>
    <property type="match status" value="1"/>
</dbReference>
<dbReference type="GO" id="GO:0051301">
    <property type="term" value="P:cell division"/>
    <property type="evidence" value="ECO:0007669"/>
    <property type="project" value="UniProtKB-KW"/>
</dbReference>
<evidence type="ECO:0000256" key="18">
    <source>
        <dbReference type="ARBA" id="ARBA00061030"/>
    </source>
</evidence>
<keyword evidence="4" id="KW-0132">Cell division</keyword>
<evidence type="ECO:0000256" key="6">
    <source>
        <dbReference type="ARBA" id="ARBA00022741"/>
    </source>
</evidence>
<evidence type="ECO:0000313" key="22">
    <source>
        <dbReference type="Proteomes" id="UP001153709"/>
    </source>
</evidence>
<dbReference type="InterPro" id="IPR054473">
    <property type="entry name" value="KIF2A-like_N"/>
</dbReference>
<evidence type="ECO:0000256" key="11">
    <source>
        <dbReference type="ARBA" id="ARBA00023027"/>
    </source>
</evidence>
<reference evidence="21" key="1">
    <citation type="submission" date="2022-01" db="EMBL/GenBank/DDBJ databases">
        <authorList>
            <person name="King R."/>
        </authorList>
    </citation>
    <scope>NUCLEOTIDE SEQUENCE</scope>
</reference>
<dbReference type="CDD" id="cd06558">
    <property type="entry name" value="crotonase-like"/>
    <property type="match status" value="1"/>
</dbReference>
<dbReference type="Gene3D" id="3.90.226.10">
    <property type="entry name" value="2-enoyl-CoA Hydratase, Chain A, domain 1"/>
    <property type="match status" value="2"/>
</dbReference>
<evidence type="ECO:0000256" key="14">
    <source>
        <dbReference type="ARBA" id="ARBA00023239"/>
    </source>
</evidence>
<protein>
    <recommendedName>
        <fullName evidence="20">Kinesin motor domain-containing protein</fullName>
    </recommendedName>
</protein>
<keyword evidence="10" id="KW-0560">Oxidoreductase</keyword>
<dbReference type="EMBL" id="OU898283">
    <property type="protein sequence ID" value="CAG9839034.1"/>
    <property type="molecule type" value="Genomic_DNA"/>
</dbReference>
<evidence type="ECO:0000256" key="17">
    <source>
        <dbReference type="ARBA" id="ARBA00049556"/>
    </source>
</evidence>
<dbReference type="Gene3D" id="3.40.50.720">
    <property type="entry name" value="NAD(P)-binding Rossmann-like Domain"/>
    <property type="match status" value="1"/>
</dbReference>
<dbReference type="GO" id="GO:0008017">
    <property type="term" value="F:microtubule binding"/>
    <property type="evidence" value="ECO:0007669"/>
    <property type="project" value="InterPro"/>
</dbReference>
<dbReference type="InterPro" id="IPR029045">
    <property type="entry name" value="ClpP/crotonase-like_dom_sf"/>
</dbReference>
<keyword evidence="12" id="KW-0175">Coiled coil</keyword>
<dbReference type="InterPro" id="IPR006180">
    <property type="entry name" value="3-OHacyl-CoA_DH_CS"/>
</dbReference>
<dbReference type="Gene3D" id="3.40.850.10">
    <property type="entry name" value="Kinesin motor domain"/>
    <property type="match status" value="1"/>
</dbReference>
<dbReference type="Pfam" id="PF00225">
    <property type="entry name" value="Kinesin"/>
    <property type="match status" value="1"/>
</dbReference>
<dbReference type="FunFam" id="3.40.850.10:FF:000012">
    <property type="entry name" value="Kinesin-like protein"/>
    <property type="match status" value="1"/>
</dbReference>
<evidence type="ECO:0000256" key="13">
    <source>
        <dbReference type="ARBA" id="ARBA00023175"/>
    </source>
</evidence>